<dbReference type="Proteomes" id="UP001180020">
    <property type="component" value="Unassembled WGS sequence"/>
</dbReference>
<name>A0AAV9FHS3_ACOCL</name>
<reference evidence="2" key="1">
    <citation type="journal article" date="2023" name="Nat. Commun.">
        <title>Diploid and tetraploid genomes of Acorus and the evolution of monocots.</title>
        <authorList>
            <person name="Ma L."/>
            <person name="Liu K.W."/>
            <person name="Li Z."/>
            <person name="Hsiao Y.Y."/>
            <person name="Qi Y."/>
            <person name="Fu T."/>
            <person name="Tang G.D."/>
            <person name="Zhang D."/>
            <person name="Sun W.H."/>
            <person name="Liu D.K."/>
            <person name="Li Y."/>
            <person name="Chen G.Z."/>
            <person name="Liu X.D."/>
            <person name="Liao X.Y."/>
            <person name="Jiang Y.T."/>
            <person name="Yu X."/>
            <person name="Hao Y."/>
            <person name="Huang J."/>
            <person name="Zhao X.W."/>
            <person name="Ke S."/>
            <person name="Chen Y.Y."/>
            <person name="Wu W.L."/>
            <person name="Hsu J.L."/>
            <person name="Lin Y.F."/>
            <person name="Huang M.D."/>
            <person name="Li C.Y."/>
            <person name="Huang L."/>
            <person name="Wang Z.W."/>
            <person name="Zhao X."/>
            <person name="Zhong W.Y."/>
            <person name="Peng D.H."/>
            <person name="Ahmad S."/>
            <person name="Lan S."/>
            <person name="Zhang J.S."/>
            <person name="Tsai W.C."/>
            <person name="Van de Peer Y."/>
            <person name="Liu Z.J."/>
        </authorList>
    </citation>
    <scope>NUCLEOTIDE SEQUENCE</scope>
    <source>
        <strain evidence="2">CP</strain>
    </source>
</reference>
<keyword evidence="2" id="KW-0032">Aminotransferase</keyword>
<reference evidence="2" key="2">
    <citation type="submission" date="2023-06" db="EMBL/GenBank/DDBJ databases">
        <authorList>
            <person name="Ma L."/>
            <person name="Liu K.-W."/>
            <person name="Li Z."/>
            <person name="Hsiao Y.-Y."/>
            <person name="Qi Y."/>
            <person name="Fu T."/>
            <person name="Tang G."/>
            <person name="Zhang D."/>
            <person name="Sun W.-H."/>
            <person name="Liu D.-K."/>
            <person name="Li Y."/>
            <person name="Chen G.-Z."/>
            <person name="Liu X.-D."/>
            <person name="Liao X.-Y."/>
            <person name="Jiang Y.-T."/>
            <person name="Yu X."/>
            <person name="Hao Y."/>
            <person name="Huang J."/>
            <person name="Zhao X.-W."/>
            <person name="Ke S."/>
            <person name="Chen Y.-Y."/>
            <person name="Wu W.-L."/>
            <person name="Hsu J.-L."/>
            <person name="Lin Y.-F."/>
            <person name="Huang M.-D."/>
            <person name="Li C.-Y."/>
            <person name="Huang L."/>
            <person name="Wang Z.-W."/>
            <person name="Zhao X."/>
            <person name="Zhong W.-Y."/>
            <person name="Peng D.-H."/>
            <person name="Ahmad S."/>
            <person name="Lan S."/>
            <person name="Zhang J.-S."/>
            <person name="Tsai W.-C."/>
            <person name="Van De Peer Y."/>
            <person name="Liu Z.-J."/>
        </authorList>
    </citation>
    <scope>NUCLEOTIDE SEQUENCE</scope>
    <source>
        <strain evidence="2">CP</strain>
        <tissue evidence="2">Leaves</tissue>
    </source>
</reference>
<keyword evidence="3" id="KW-1185">Reference proteome</keyword>
<proteinExistence type="predicted"/>
<evidence type="ECO:0000313" key="3">
    <source>
        <dbReference type="Proteomes" id="UP001180020"/>
    </source>
</evidence>
<dbReference type="InterPro" id="IPR015422">
    <property type="entry name" value="PyrdxlP-dep_Trfase_small"/>
</dbReference>
<evidence type="ECO:0000313" key="2">
    <source>
        <dbReference type="EMBL" id="KAK1324764.1"/>
    </source>
</evidence>
<comment type="caution">
    <text evidence="2">The sequence shown here is derived from an EMBL/GenBank/DDBJ whole genome shotgun (WGS) entry which is preliminary data.</text>
</comment>
<sequence>MTFLSDTDEGAPKTDKSGSDGGGGRTAMRIIVPLQGVVQGRGGLVLGSVIPCALFYFLQLYFKRHRSPPPPPPVPSTSSGSLSELAEIHRSLSRSLLSPRGSASPARVSSRASSILRSGDSAYYVGLRRCVEDPYDAVSNPDGVIQLGLAENQVRLLLAVMVVLCLDLVRDWLSENLNDSLLGGDGGGLSISGLATYQPSDGMMDFKILPHLTANELMSSITSVVMK</sequence>
<accession>A0AAV9FHS3</accession>
<protein>
    <submittedName>
        <fullName evidence="2">Aminotransferase ACS10</fullName>
    </submittedName>
</protein>
<evidence type="ECO:0000256" key="1">
    <source>
        <dbReference type="SAM" id="MobiDB-lite"/>
    </source>
</evidence>
<dbReference type="EMBL" id="JAUJYO010000001">
    <property type="protein sequence ID" value="KAK1324764.1"/>
    <property type="molecule type" value="Genomic_DNA"/>
</dbReference>
<dbReference type="GO" id="GO:0008483">
    <property type="term" value="F:transaminase activity"/>
    <property type="evidence" value="ECO:0007669"/>
    <property type="project" value="UniProtKB-KW"/>
</dbReference>
<gene>
    <name evidence="2" type="primary">ACS10</name>
    <name evidence="2" type="ORF">QJS10_CPA01g02620</name>
</gene>
<dbReference type="AlphaFoldDB" id="A0AAV9FHS3"/>
<organism evidence="2 3">
    <name type="scientific">Acorus calamus</name>
    <name type="common">Sweet flag</name>
    <dbReference type="NCBI Taxonomy" id="4465"/>
    <lineage>
        <taxon>Eukaryota</taxon>
        <taxon>Viridiplantae</taxon>
        <taxon>Streptophyta</taxon>
        <taxon>Embryophyta</taxon>
        <taxon>Tracheophyta</taxon>
        <taxon>Spermatophyta</taxon>
        <taxon>Magnoliopsida</taxon>
        <taxon>Liliopsida</taxon>
        <taxon>Acoraceae</taxon>
        <taxon>Acorus</taxon>
    </lineage>
</organism>
<dbReference type="Gene3D" id="3.90.1150.10">
    <property type="entry name" value="Aspartate Aminotransferase, domain 1"/>
    <property type="match status" value="1"/>
</dbReference>
<keyword evidence="2" id="KW-0808">Transferase</keyword>
<feature type="region of interest" description="Disordered" evidence="1">
    <location>
        <begin position="1"/>
        <end position="25"/>
    </location>
</feature>